<comment type="caution">
    <text evidence="10">Lacks conserved residue(s) required for the propagation of feature annotation.</text>
</comment>
<dbReference type="Gene3D" id="3.40.50.10260">
    <property type="entry name" value="YjeF N-terminal domain"/>
    <property type="match status" value="1"/>
</dbReference>
<dbReference type="InterPro" id="IPR032976">
    <property type="entry name" value="YJEFN_prot_NAXE-like"/>
</dbReference>
<dbReference type="SUPFAM" id="SSF64153">
    <property type="entry name" value="YjeF N-terminal domain-like"/>
    <property type="match status" value="1"/>
</dbReference>
<name>A0A376BB08_9ASCO</name>
<dbReference type="NCBIfam" id="TIGR00197">
    <property type="entry name" value="yjeF_nterm"/>
    <property type="match status" value="1"/>
</dbReference>
<sequence>MFVRQVPFVYSSLGVTLKRLLKPRLSPIRKLMNQPSSLNNTKNNAVVAVNSTVAADIDKQLMSNKYGFTLPQLMELAGFSVSQVVYREYPLDNCGNNKVFIIVGSGNNGGDGLVCARHLKLFGYEPIVYYPTYTKSISKQPFYNNLTLQLEEMFEIPIFKAPIDKPSLTKYLAECRCVVDGVFGFSFKPPIRKDSVFFPIMEAMVEYSNANGKGSGNVISIDIPSGWDVDKGPLSLTNDDHAKYVQPKVLISLTVPKLCTHFLDPTFTKHYVGGRFISGPFAESLGFKSFDYKGTDQILELKMK</sequence>
<evidence type="ECO:0000256" key="6">
    <source>
        <dbReference type="ARBA" id="ARBA00022857"/>
    </source>
</evidence>
<dbReference type="AlphaFoldDB" id="A0A376BB08"/>
<feature type="binding site" evidence="10">
    <location>
        <begin position="184"/>
        <end position="190"/>
    </location>
    <ligand>
        <name>(6S)-NADPHX</name>
        <dbReference type="ChEBI" id="CHEBI:64076"/>
    </ligand>
</feature>
<keyword evidence="8 10" id="KW-0520">NAD</keyword>
<comment type="function">
    <text evidence="10">Catalyzes the epimerization of the S- and R-forms of NAD(P)HX, a damaged form of NAD(P)H that is a result of enzymatic or heat-dependent hydration. This is a prerequisite for the S-specific NAD(P)H-hydrate dehydratase to allow the repair of both epimers of NAD(P)HX.</text>
</comment>
<comment type="cofactor">
    <cofactor evidence="10">
        <name>K(+)</name>
        <dbReference type="ChEBI" id="CHEBI:29103"/>
    </cofactor>
    <text evidence="10">Binds 1 potassium ion per subunit.</text>
</comment>
<dbReference type="Proteomes" id="UP000262825">
    <property type="component" value="Unassembled WGS sequence"/>
</dbReference>
<comment type="subcellular location">
    <subcellularLocation>
        <location evidence="10">Cytoplasm</location>
    </subcellularLocation>
    <subcellularLocation>
        <location evidence="10">Mitochondrion</location>
    </subcellularLocation>
</comment>
<dbReference type="VEuPathDB" id="FungiDB:SCODWIG_03578"/>
<comment type="similarity">
    <text evidence="10">Belongs to the NnrE/AIBP family.</text>
</comment>
<dbReference type="PANTHER" id="PTHR13232">
    <property type="entry name" value="NAD(P)H-HYDRATE EPIMERASE"/>
    <property type="match status" value="1"/>
</dbReference>
<evidence type="ECO:0000256" key="1">
    <source>
        <dbReference type="ARBA" id="ARBA00000013"/>
    </source>
</evidence>
<dbReference type="PROSITE" id="PS51385">
    <property type="entry name" value="YJEF_N"/>
    <property type="match status" value="1"/>
</dbReference>
<comment type="catalytic activity">
    <reaction evidence="2 10">
        <text>(6R)-NADPHX = (6S)-NADPHX</text>
        <dbReference type="Rhea" id="RHEA:32227"/>
        <dbReference type="ChEBI" id="CHEBI:64076"/>
        <dbReference type="ChEBI" id="CHEBI:64077"/>
        <dbReference type="EC" id="5.1.99.6"/>
    </reaction>
</comment>
<evidence type="ECO:0000256" key="4">
    <source>
        <dbReference type="ARBA" id="ARBA00022723"/>
    </source>
</evidence>
<evidence type="ECO:0000313" key="13">
    <source>
        <dbReference type="Proteomes" id="UP000262825"/>
    </source>
</evidence>
<evidence type="ECO:0000256" key="10">
    <source>
        <dbReference type="HAMAP-Rule" id="MF_03159"/>
    </source>
</evidence>
<dbReference type="Pfam" id="PF03853">
    <property type="entry name" value="YjeF_N"/>
    <property type="match status" value="1"/>
</dbReference>
<dbReference type="InterPro" id="IPR036652">
    <property type="entry name" value="YjeF_N_dom_sf"/>
</dbReference>
<dbReference type="PANTHER" id="PTHR13232:SF10">
    <property type="entry name" value="NAD(P)H-HYDRATE EPIMERASE"/>
    <property type="match status" value="1"/>
</dbReference>
<dbReference type="InterPro" id="IPR004443">
    <property type="entry name" value="YjeF_N_dom"/>
</dbReference>
<dbReference type="OrthoDB" id="10064708at2759"/>
<dbReference type="EMBL" id="UFAJ01000913">
    <property type="protein sequence ID" value="SSD61817.1"/>
    <property type="molecule type" value="Genomic_DNA"/>
</dbReference>
<dbReference type="GO" id="GO:0046872">
    <property type="term" value="F:metal ion binding"/>
    <property type="evidence" value="ECO:0007669"/>
    <property type="project" value="UniProtKB-KW"/>
</dbReference>
<feature type="domain" description="YjeF N-terminal" evidence="11">
    <location>
        <begin position="54"/>
        <end position="289"/>
    </location>
</feature>
<dbReference type="HAMAP" id="MF_01966">
    <property type="entry name" value="NADHX_epimerase"/>
    <property type="match status" value="1"/>
</dbReference>
<feature type="binding site" evidence="10">
    <location>
        <position position="180"/>
    </location>
    <ligand>
        <name>K(+)</name>
        <dbReference type="ChEBI" id="CHEBI:29103"/>
    </ligand>
</feature>
<keyword evidence="13" id="KW-1185">Reference proteome</keyword>
<feature type="binding site" evidence="10">
    <location>
        <begin position="107"/>
        <end position="111"/>
    </location>
    <ligand>
        <name>(6S)-NADPHX</name>
        <dbReference type="ChEBI" id="CHEBI:64076"/>
    </ligand>
</feature>
<proteinExistence type="inferred from homology"/>
<evidence type="ECO:0000259" key="11">
    <source>
        <dbReference type="PROSITE" id="PS51385"/>
    </source>
</evidence>
<dbReference type="GO" id="GO:0052856">
    <property type="term" value="F:NAD(P)HX epimerase activity"/>
    <property type="evidence" value="ECO:0007669"/>
    <property type="project" value="UniProtKB-UniRule"/>
</dbReference>
<evidence type="ECO:0000256" key="5">
    <source>
        <dbReference type="ARBA" id="ARBA00022741"/>
    </source>
</evidence>
<evidence type="ECO:0000313" key="12">
    <source>
        <dbReference type="EMBL" id="SSD61817.1"/>
    </source>
</evidence>
<feature type="binding site" evidence="10">
    <location>
        <position position="222"/>
    </location>
    <ligand>
        <name>(6S)-NADPHX</name>
        <dbReference type="ChEBI" id="CHEBI:64076"/>
    </ligand>
</feature>
<keyword evidence="7 10" id="KW-0630">Potassium</keyword>
<dbReference type="GO" id="GO:0000166">
    <property type="term" value="F:nucleotide binding"/>
    <property type="evidence" value="ECO:0007669"/>
    <property type="project" value="UniProtKB-KW"/>
</dbReference>
<keyword evidence="9 10" id="KW-0413">Isomerase</keyword>
<feature type="binding site" evidence="10">
    <location>
        <position position="108"/>
    </location>
    <ligand>
        <name>K(+)</name>
        <dbReference type="ChEBI" id="CHEBI:29103"/>
    </ligand>
</feature>
<keyword evidence="10" id="KW-0963">Cytoplasm</keyword>
<evidence type="ECO:0000256" key="9">
    <source>
        <dbReference type="ARBA" id="ARBA00023235"/>
    </source>
</evidence>
<protein>
    <recommendedName>
        <fullName evidence="3 10">NAD(P)H-hydrate epimerase</fullName>
        <ecNumber evidence="3 10">5.1.99.6</ecNumber>
    </recommendedName>
    <alternativeName>
        <fullName evidence="10">NAD(P)HX epimerase</fullName>
    </alternativeName>
</protein>
<dbReference type="GO" id="GO:0005739">
    <property type="term" value="C:mitochondrion"/>
    <property type="evidence" value="ECO:0007669"/>
    <property type="project" value="UniProtKB-SubCell"/>
</dbReference>
<evidence type="ECO:0000256" key="3">
    <source>
        <dbReference type="ARBA" id="ARBA00012228"/>
    </source>
</evidence>
<evidence type="ECO:0000256" key="7">
    <source>
        <dbReference type="ARBA" id="ARBA00022958"/>
    </source>
</evidence>
<reference evidence="13" key="1">
    <citation type="submission" date="2018-06" db="EMBL/GenBank/DDBJ databases">
        <authorList>
            <person name="Guldener U."/>
        </authorList>
    </citation>
    <scope>NUCLEOTIDE SEQUENCE [LARGE SCALE GENOMIC DNA]</scope>
    <source>
        <strain evidence="13">UTAD17</strain>
    </source>
</reference>
<keyword evidence="10" id="KW-0496">Mitochondrion</keyword>
<organism evidence="12 13">
    <name type="scientific">Saccharomycodes ludwigii</name>
    <dbReference type="NCBI Taxonomy" id="36035"/>
    <lineage>
        <taxon>Eukaryota</taxon>
        <taxon>Fungi</taxon>
        <taxon>Dikarya</taxon>
        <taxon>Ascomycota</taxon>
        <taxon>Saccharomycotina</taxon>
        <taxon>Saccharomycetes</taxon>
        <taxon>Saccharomycodales</taxon>
        <taxon>Saccharomycodaceae</taxon>
        <taxon>Saccharomycodes</taxon>
    </lineage>
</organism>
<keyword evidence="5 10" id="KW-0547">Nucleotide-binding</keyword>
<keyword evidence="4 10" id="KW-0479">Metal-binding</keyword>
<gene>
    <name evidence="12" type="ORF">SCODWIG_03578</name>
</gene>
<feature type="binding site" evidence="10">
    <location>
        <position position="225"/>
    </location>
    <ligand>
        <name>K(+)</name>
        <dbReference type="ChEBI" id="CHEBI:29103"/>
    </ligand>
</feature>
<keyword evidence="6" id="KW-0521">NADP</keyword>
<accession>A0A376BB08</accession>
<evidence type="ECO:0000256" key="2">
    <source>
        <dbReference type="ARBA" id="ARBA00000909"/>
    </source>
</evidence>
<evidence type="ECO:0000256" key="8">
    <source>
        <dbReference type="ARBA" id="ARBA00023027"/>
    </source>
</evidence>
<comment type="catalytic activity">
    <reaction evidence="1 10">
        <text>(6R)-NADHX = (6S)-NADHX</text>
        <dbReference type="Rhea" id="RHEA:32215"/>
        <dbReference type="ChEBI" id="CHEBI:64074"/>
        <dbReference type="ChEBI" id="CHEBI:64075"/>
        <dbReference type="EC" id="5.1.99.6"/>
    </reaction>
</comment>
<dbReference type="EC" id="5.1.99.6" evidence="3 10"/>